<dbReference type="InterPro" id="IPR036866">
    <property type="entry name" value="RibonucZ/Hydroxyglut_hydro"/>
</dbReference>
<organism evidence="2">
    <name type="scientific">Culex pipiens</name>
    <name type="common">House mosquito</name>
    <dbReference type="NCBI Taxonomy" id="7175"/>
    <lineage>
        <taxon>Eukaryota</taxon>
        <taxon>Metazoa</taxon>
        <taxon>Ecdysozoa</taxon>
        <taxon>Arthropoda</taxon>
        <taxon>Hexapoda</taxon>
        <taxon>Insecta</taxon>
        <taxon>Pterygota</taxon>
        <taxon>Neoptera</taxon>
        <taxon>Endopterygota</taxon>
        <taxon>Diptera</taxon>
        <taxon>Nematocera</taxon>
        <taxon>Culicoidea</taxon>
        <taxon>Culicidae</taxon>
        <taxon>Culicinae</taxon>
        <taxon>Culicini</taxon>
        <taxon>Culex</taxon>
        <taxon>Culex</taxon>
    </lineage>
</organism>
<feature type="region of interest" description="Disordered" evidence="1">
    <location>
        <begin position="1"/>
        <end position="23"/>
    </location>
</feature>
<evidence type="ECO:0000256" key="1">
    <source>
        <dbReference type="SAM" id="MobiDB-lite"/>
    </source>
</evidence>
<name>A0A8D8IGW3_CULPI</name>
<dbReference type="GO" id="GO:0006303">
    <property type="term" value="P:double-strand break repair via nonhomologous end joining"/>
    <property type="evidence" value="ECO:0007669"/>
    <property type="project" value="TreeGrafter"/>
</dbReference>
<dbReference type="EMBL" id="HBUE01353434">
    <property type="protein sequence ID" value="CAG6604538.1"/>
    <property type="molecule type" value="Transcribed_RNA"/>
</dbReference>
<proteinExistence type="predicted"/>
<dbReference type="GO" id="GO:0035312">
    <property type="term" value="F:5'-3' DNA exonuclease activity"/>
    <property type="evidence" value="ECO:0007669"/>
    <property type="project" value="TreeGrafter"/>
</dbReference>
<evidence type="ECO:0000313" key="2">
    <source>
        <dbReference type="EMBL" id="CAG6552228.1"/>
    </source>
</evidence>
<dbReference type="GO" id="GO:0003684">
    <property type="term" value="F:damaged DNA binding"/>
    <property type="evidence" value="ECO:0007669"/>
    <property type="project" value="TreeGrafter"/>
</dbReference>
<reference evidence="2" key="1">
    <citation type="submission" date="2021-05" db="EMBL/GenBank/DDBJ databases">
        <authorList>
            <person name="Alioto T."/>
            <person name="Alioto T."/>
            <person name="Gomez Garrido J."/>
        </authorList>
    </citation>
    <scope>NUCLEOTIDE SEQUENCE</scope>
</reference>
<feature type="compositionally biased region" description="Polar residues" evidence="1">
    <location>
        <begin position="7"/>
        <end position="23"/>
    </location>
</feature>
<dbReference type="EMBL" id="HBUE01246309">
    <property type="protein sequence ID" value="CAG6552228.1"/>
    <property type="molecule type" value="Transcribed_RNA"/>
</dbReference>
<dbReference type="GO" id="GO:0036297">
    <property type="term" value="P:interstrand cross-link repair"/>
    <property type="evidence" value="ECO:0007669"/>
    <property type="project" value="TreeGrafter"/>
</dbReference>
<dbReference type="PANTHER" id="PTHR23240:SF6">
    <property type="entry name" value="DNA CROSS-LINK REPAIR 1A PROTEIN"/>
    <property type="match status" value="1"/>
</dbReference>
<dbReference type="Gene3D" id="3.40.50.12650">
    <property type="match status" value="1"/>
</dbReference>
<protein>
    <submittedName>
        <fullName evidence="2">DNA cross-link repair 1A protein</fullName>
    </submittedName>
</protein>
<dbReference type="PANTHER" id="PTHR23240">
    <property type="entry name" value="DNA CROSS-LINK REPAIR PROTEIN PSO2/SNM1-RELATED"/>
    <property type="match status" value="1"/>
</dbReference>
<dbReference type="Gene3D" id="3.60.15.10">
    <property type="entry name" value="Ribonuclease Z/Hydroxyacylglutathione hydrolase-like"/>
    <property type="match status" value="1"/>
</dbReference>
<sequence>MSVMSVKMQSPTTSDSGISEQGSVNGETPWYKIVTGTTFAVDALQYEGALPAVTHHFLTHFREGLPLDRIRLLGQTLVMTRETASCVGEVACLQERFFRLVELNKPVTVNGVRVTALENSGSVMFLFQTATGLNILHAGELWPYTEDPSVWGCEVHILYVNTTCVSGRFSFSQQMLAVTDVMALVRANLKHIKHRLLLVCGSNVAQNDQLLKILSNGLNFKIWVQPAGAAALITAGKVQRNRLVTDPCQANIHVLANELPYDLLLTYLDNLPTIFSTVLALRPCTLSRTSFDRARNTIAEPEQPIMSDMRRRFLRILKPLEVISTGDSLLKCEPGVGRLPEGPPPPGALSATMFSRRPCCKFCDSLQLVDRV</sequence>
<dbReference type="AlphaFoldDB" id="A0A8D8IGW3"/>
<accession>A0A8D8IGW3</accession>
<dbReference type="SUPFAM" id="SSF56281">
    <property type="entry name" value="Metallo-hydrolase/oxidoreductase"/>
    <property type="match status" value="1"/>
</dbReference>